<dbReference type="GO" id="GO:0005783">
    <property type="term" value="C:endoplasmic reticulum"/>
    <property type="evidence" value="ECO:0007669"/>
    <property type="project" value="TreeGrafter"/>
</dbReference>
<evidence type="ECO:0000256" key="1">
    <source>
        <dbReference type="ARBA" id="ARBA00004141"/>
    </source>
</evidence>
<dbReference type="eggNOG" id="KOG2722">
    <property type="taxonomic scope" value="Eukaryota"/>
</dbReference>
<feature type="transmembrane region" description="Helical" evidence="6">
    <location>
        <begin position="356"/>
        <end position="377"/>
    </location>
</feature>
<evidence type="ECO:0000256" key="5">
    <source>
        <dbReference type="SAM" id="MobiDB-lite"/>
    </source>
</evidence>
<feature type="transmembrane region" description="Helical" evidence="6">
    <location>
        <begin position="149"/>
        <end position="169"/>
    </location>
</feature>
<dbReference type="GeneID" id="19164297"/>
<evidence type="ECO:0008006" key="9">
    <source>
        <dbReference type="Google" id="ProtNLM"/>
    </source>
</evidence>
<dbReference type="GO" id="GO:0055085">
    <property type="term" value="P:transmembrane transport"/>
    <property type="evidence" value="ECO:0007669"/>
    <property type="project" value="InterPro"/>
</dbReference>
<feature type="transmembrane region" description="Helical" evidence="6">
    <location>
        <begin position="389"/>
        <end position="412"/>
    </location>
</feature>
<dbReference type="PANTHER" id="PTHR31794">
    <property type="entry name" value="AUXIN EFFLUX TRANSPORTER FAMILY PROTEIN (EUROFUNG)"/>
    <property type="match status" value="1"/>
</dbReference>
<comment type="caution">
    <text evidence="7">The sequence shown here is derived from an EMBL/GenBank/DDBJ whole genome shotgun (WGS) entry which is preliminary data.</text>
</comment>
<sequence length="422" mass="45357">MASEILQPFLGALQASLTVLLDIFYGVLAAQFGLLDDDSANAISRAAIKMFLPALMFTRIGSEVHLESATRYLPIIVWAIVYHVAAIAGTLAISRMFKLPAWTTPAISFNNAISMPLLLVRSLEVTGVLEPLTAKSESPSAAVDRAESYFLVFAMVANGIVFAVGGNLLGKNEKDQDDGENGPGDRHEDGEEPTEHTSLLPNSAVRAEERIGAKAHNKVNEYNDKLPPWAQKTLRYSSKFVNGPLLGAVLGFVVGLVPWLHRVFFNDTQQGGYLNAWLTSSLKNIGDLFVVLQVVVVGVQLATSLRKLKQGEESGPVPWVPMVFIIVARYLIWPAIGIAIIGAFAAKTNVFGDDKMLWFTMMVMPTGPPAMKLLALADTSGIDQTEIMSISKLLTIAHVAAPLSSIAVVGALKAVEMIGGSS</sequence>
<comment type="subcellular location">
    <subcellularLocation>
        <location evidence="1">Membrane</location>
        <topology evidence="1">Multi-pass membrane protein</topology>
    </subcellularLocation>
</comment>
<dbReference type="AlphaFoldDB" id="W9YFE4"/>
<organism evidence="7 8">
    <name type="scientific">Capronia epimyces CBS 606.96</name>
    <dbReference type="NCBI Taxonomy" id="1182542"/>
    <lineage>
        <taxon>Eukaryota</taxon>
        <taxon>Fungi</taxon>
        <taxon>Dikarya</taxon>
        <taxon>Ascomycota</taxon>
        <taxon>Pezizomycotina</taxon>
        <taxon>Eurotiomycetes</taxon>
        <taxon>Chaetothyriomycetidae</taxon>
        <taxon>Chaetothyriales</taxon>
        <taxon>Herpotrichiellaceae</taxon>
        <taxon>Capronia</taxon>
    </lineage>
</organism>
<evidence type="ECO:0000256" key="4">
    <source>
        <dbReference type="ARBA" id="ARBA00023136"/>
    </source>
</evidence>
<gene>
    <name evidence="7" type="ORF">A1O3_00155</name>
</gene>
<dbReference type="GO" id="GO:0016020">
    <property type="term" value="C:membrane"/>
    <property type="evidence" value="ECO:0007669"/>
    <property type="project" value="UniProtKB-SubCell"/>
</dbReference>
<evidence type="ECO:0000313" key="8">
    <source>
        <dbReference type="Proteomes" id="UP000019478"/>
    </source>
</evidence>
<feature type="transmembrane region" description="Helical" evidence="6">
    <location>
        <begin position="72"/>
        <end position="93"/>
    </location>
</feature>
<dbReference type="RefSeq" id="XP_007728497.1">
    <property type="nucleotide sequence ID" value="XM_007730307.1"/>
</dbReference>
<feature type="transmembrane region" description="Helical" evidence="6">
    <location>
        <begin position="285"/>
        <end position="305"/>
    </location>
</feature>
<dbReference type="Proteomes" id="UP000019478">
    <property type="component" value="Unassembled WGS sequence"/>
</dbReference>
<evidence type="ECO:0000256" key="3">
    <source>
        <dbReference type="ARBA" id="ARBA00022989"/>
    </source>
</evidence>
<feature type="compositionally biased region" description="Basic and acidic residues" evidence="5">
    <location>
        <begin position="183"/>
        <end position="195"/>
    </location>
</feature>
<dbReference type="OrthoDB" id="191139at2759"/>
<dbReference type="InterPro" id="IPR004776">
    <property type="entry name" value="Mem_transp_PIN-like"/>
</dbReference>
<feature type="region of interest" description="Disordered" evidence="5">
    <location>
        <begin position="172"/>
        <end position="202"/>
    </location>
</feature>
<dbReference type="PANTHER" id="PTHR31794:SF4">
    <property type="entry name" value="AUXIN EFFLUX TRANSPORTER FAMILY PROTEIN (EUROFUNG)"/>
    <property type="match status" value="1"/>
</dbReference>
<proteinExistence type="predicted"/>
<evidence type="ECO:0000313" key="7">
    <source>
        <dbReference type="EMBL" id="EXJ91607.1"/>
    </source>
</evidence>
<keyword evidence="8" id="KW-1185">Reference proteome</keyword>
<accession>W9YFE4</accession>
<dbReference type="HOGENOM" id="CLU_032414_1_0_1"/>
<feature type="transmembrane region" description="Helical" evidence="6">
    <location>
        <begin position="317"/>
        <end position="344"/>
    </location>
</feature>
<name>W9YFE4_9EURO</name>
<dbReference type="Pfam" id="PF03547">
    <property type="entry name" value="Mem_trans"/>
    <property type="match status" value="1"/>
</dbReference>
<dbReference type="STRING" id="1182542.W9YFE4"/>
<keyword evidence="4 6" id="KW-0472">Membrane</keyword>
<evidence type="ECO:0000256" key="6">
    <source>
        <dbReference type="SAM" id="Phobius"/>
    </source>
</evidence>
<reference evidence="7 8" key="1">
    <citation type="submission" date="2013-03" db="EMBL/GenBank/DDBJ databases">
        <title>The Genome Sequence of Capronia epimyces CBS 606.96.</title>
        <authorList>
            <consortium name="The Broad Institute Genomics Platform"/>
            <person name="Cuomo C."/>
            <person name="de Hoog S."/>
            <person name="Gorbushina A."/>
            <person name="Walker B."/>
            <person name="Young S.K."/>
            <person name="Zeng Q."/>
            <person name="Gargeya S."/>
            <person name="Fitzgerald M."/>
            <person name="Haas B."/>
            <person name="Abouelleil A."/>
            <person name="Allen A.W."/>
            <person name="Alvarado L."/>
            <person name="Arachchi H.M."/>
            <person name="Berlin A.M."/>
            <person name="Chapman S.B."/>
            <person name="Gainer-Dewar J."/>
            <person name="Goldberg J."/>
            <person name="Griggs A."/>
            <person name="Gujja S."/>
            <person name="Hansen M."/>
            <person name="Howarth C."/>
            <person name="Imamovic A."/>
            <person name="Ireland A."/>
            <person name="Larimer J."/>
            <person name="McCowan C."/>
            <person name="Murphy C."/>
            <person name="Pearson M."/>
            <person name="Poon T.W."/>
            <person name="Priest M."/>
            <person name="Roberts A."/>
            <person name="Saif S."/>
            <person name="Shea T."/>
            <person name="Sisk P."/>
            <person name="Sykes S."/>
            <person name="Wortman J."/>
            <person name="Nusbaum C."/>
            <person name="Birren B."/>
        </authorList>
    </citation>
    <scope>NUCLEOTIDE SEQUENCE [LARGE SCALE GENOMIC DNA]</scope>
    <source>
        <strain evidence="7 8">CBS 606.96</strain>
    </source>
</reference>
<keyword evidence="3 6" id="KW-1133">Transmembrane helix</keyword>
<feature type="transmembrane region" description="Helical" evidence="6">
    <location>
        <begin position="245"/>
        <end position="265"/>
    </location>
</feature>
<dbReference type="EMBL" id="AMGY01000001">
    <property type="protein sequence ID" value="EXJ91607.1"/>
    <property type="molecule type" value="Genomic_DNA"/>
</dbReference>
<evidence type="ECO:0000256" key="2">
    <source>
        <dbReference type="ARBA" id="ARBA00022692"/>
    </source>
</evidence>
<protein>
    <recommendedName>
        <fullName evidence="9">Auxin efflux carrier</fullName>
    </recommendedName>
</protein>
<keyword evidence="2 6" id="KW-0812">Transmembrane</keyword>